<dbReference type="CDD" id="cd04301">
    <property type="entry name" value="NAT_SF"/>
    <property type="match status" value="1"/>
</dbReference>
<keyword evidence="1" id="KW-0808">Transferase</keyword>
<evidence type="ECO:0000313" key="5">
    <source>
        <dbReference type="Proteomes" id="UP000676386"/>
    </source>
</evidence>
<comment type="caution">
    <text evidence="4">The sequence shown here is derived from an EMBL/GenBank/DDBJ whole genome shotgun (WGS) entry which is preliminary data.</text>
</comment>
<name>A0ABS5J3X0_9BACT</name>
<feature type="domain" description="N-acetyltransferase" evidence="3">
    <location>
        <begin position="4"/>
        <end position="173"/>
    </location>
</feature>
<reference evidence="4 5" key="1">
    <citation type="submission" date="2021-04" db="EMBL/GenBank/DDBJ databases">
        <title>Chitinophaga sp. nov., isolated from the rhizosphere soil.</title>
        <authorList>
            <person name="He S."/>
        </authorList>
    </citation>
    <scope>NUCLEOTIDE SEQUENCE [LARGE SCALE GENOMIC DNA]</scope>
    <source>
        <strain evidence="4 5">2R12</strain>
    </source>
</reference>
<sequence>MNNLLIVPAITAEVELLQQLGKQTFMESFAAQNTPENMKQYLQESFNIPKLTAEMTNPDSEFYFAMLKTQPVGYMKLNFRSAQTEQFNSRAVELERIYVLQSHQGQQIGQHLFNQALTIASEYKAPFLWLGVWEHNTKAIAFYRKNGFFDFDKHSFMLGNEQQTDILMRLNLPLQRLQ</sequence>
<accession>A0ABS5J3X0</accession>
<proteinExistence type="predicted"/>
<dbReference type="Gene3D" id="3.40.630.30">
    <property type="match status" value="1"/>
</dbReference>
<dbReference type="Pfam" id="PF00583">
    <property type="entry name" value="Acetyltransf_1"/>
    <property type="match status" value="1"/>
</dbReference>
<evidence type="ECO:0000256" key="2">
    <source>
        <dbReference type="ARBA" id="ARBA00023315"/>
    </source>
</evidence>
<dbReference type="InterPro" id="IPR050832">
    <property type="entry name" value="Bact_Acetyltransf"/>
</dbReference>
<dbReference type="Proteomes" id="UP000676386">
    <property type="component" value="Unassembled WGS sequence"/>
</dbReference>
<gene>
    <name evidence="4" type="ORF">KE626_21525</name>
</gene>
<evidence type="ECO:0000313" key="4">
    <source>
        <dbReference type="EMBL" id="MBS0029919.1"/>
    </source>
</evidence>
<evidence type="ECO:0000256" key="1">
    <source>
        <dbReference type="ARBA" id="ARBA00022679"/>
    </source>
</evidence>
<keyword evidence="2" id="KW-0012">Acyltransferase</keyword>
<dbReference type="PROSITE" id="PS51186">
    <property type="entry name" value="GNAT"/>
    <property type="match status" value="1"/>
</dbReference>
<evidence type="ECO:0000259" key="3">
    <source>
        <dbReference type="PROSITE" id="PS51186"/>
    </source>
</evidence>
<dbReference type="EMBL" id="JAGTXB010000011">
    <property type="protein sequence ID" value="MBS0029919.1"/>
    <property type="molecule type" value="Genomic_DNA"/>
</dbReference>
<dbReference type="InterPro" id="IPR016181">
    <property type="entry name" value="Acyl_CoA_acyltransferase"/>
</dbReference>
<organism evidence="4 5">
    <name type="scientific">Chitinophaga hostae</name>
    <dbReference type="NCBI Taxonomy" id="2831022"/>
    <lineage>
        <taxon>Bacteria</taxon>
        <taxon>Pseudomonadati</taxon>
        <taxon>Bacteroidota</taxon>
        <taxon>Chitinophagia</taxon>
        <taxon>Chitinophagales</taxon>
        <taxon>Chitinophagaceae</taxon>
        <taxon>Chitinophaga</taxon>
    </lineage>
</organism>
<protein>
    <submittedName>
        <fullName evidence="4">GNAT family N-acetyltransferase</fullName>
    </submittedName>
</protein>
<dbReference type="SUPFAM" id="SSF55729">
    <property type="entry name" value="Acyl-CoA N-acyltransferases (Nat)"/>
    <property type="match status" value="1"/>
</dbReference>
<dbReference type="InterPro" id="IPR000182">
    <property type="entry name" value="GNAT_dom"/>
</dbReference>
<keyword evidence="5" id="KW-1185">Reference proteome</keyword>
<dbReference type="PANTHER" id="PTHR43877:SF2">
    <property type="entry name" value="AMINOALKYLPHOSPHONATE N-ACETYLTRANSFERASE-RELATED"/>
    <property type="match status" value="1"/>
</dbReference>
<dbReference type="PANTHER" id="PTHR43877">
    <property type="entry name" value="AMINOALKYLPHOSPHONATE N-ACETYLTRANSFERASE-RELATED-RELATED"/>
    <property type="match status" value="1"/>
</dbReference>
<dbReference type="RefSeq" id="WP_211975034.1">
    <property type="nucleotide sequence ID" value="NZ_CBFHAM010000023.1"/>
</dbReference>